<dbReference type="EMBL" id="CP065938">
    <property type="protein sequence ID" value="UWX05796.1"/>
    <property type="molecule type" value="Genomic_DNA"/>
</dbReference>
<evidence type="ECO:0000256" key="2">
    <source>
        <dbReference type="ARBA" id="ARBA00011738"/>
    </source>
</evidence>
<reference evidence="12" key="1">
    <citation type="submission" date="2020-12" db="EMBL/GenBank/DDBJ databases">
        <title>Taurinivorans muris gen. nov., sp. nov., fundamental and realized metabolic niche of a ubiquitous sulfidogenic bacterium in the murine intestine.</title>
        <authorList>
            <person name="Ye H."/>
            <person name="Hanson B.T."/>
            <person name="Loy A."/>
        </authorList>
    </citation>
    <scope>NUCLEOTIDE SEQUENCE</scope>
    <source>
        <strain evidence="12">LT0009</strain>
    </source>
</reference>
<dbReference type="InterPro" id="IPR005478">
    <property type="entry name" value="Transketolase_bac-like"/>
</dbReference>
<dbReference type="Pfam" id="PF02779">
    <property type="entry name" value="Transket_pyr"/>
    <property type="match status" value="1"/>
</dbReference>
<dbReference type="SMART" id="SM00861">
    <property type="entry name" value="Transket_pyr"/>
    <property type="match status" value="1"/>
</dbReference>
<feature type="domain" description="Transketolase-like pyrimidine-binding" evidence="11">
    <location>
        <begin position="355"/>
        <end position="526"/>
    </location>
</feature>
<keyword evidence="4 10" id="KW-0808">Transferase</keyword>
<accession>A0ABY5Y2R2</accession>
<evidence type="ECO:0000256" key="8">
    <source>
        <dbReference type="ARBA" id="ARBA00049473"/>
    </source>
</evidence>
<dbReference type="InterPro" id="IPR029061">
    <property type="entry name" value="THDP-binding"/>
</dbReference>
<evidence type="ECO:0000256" key="7">
    <source>
        <dbReference type="ARBA" id="ARBA00023052"/>
    </source>
</evidence>
<dbReference type="PROSITE" id="PS00802">
    <property type="entry name" value="TRANSKETOLASE_2"/>
    <property type="match status" value="1"/>
</dbReference>
<dbReference type="SUPFAM" id="SSF52922">
    <property type="entry name" value="TK C-terminal domain-like"/>
    <property type="match status" value="1"/>
</dbReference>
<dbReference type="Pfam" id="PF22613">
    <property type="entry name" value="Transketolase_C_1"/>
    <property type="match status" value="1"/>
</dbReference>
<dbReference type="GO" id="GO:0004802">
    <property type="term" value="F:transketolase activity"/>
    <property type="evidence" value="ECO:0007669"/>
    <property type="project" value="UniProtKB-EC"/>
</dbReference>
<keyword evidence="13" id="KW-1185">Reference proteome</keyword>
<dbReference type="RefSeq" id="WP_334315386.1">
    <property type="nucleotide sequence ID" value="NZ_CP065938.1"/>
</dbReference>
<evidence type="ECO:0000256" key="9">
    <source>
        <dbReference type="NCBIfam" id="TIGR00232"/>
    </source>
</evidence>
<dbReference type="CDD" id="cd02012">
    <property type="entry name" value="TPP_TK"/>
    <property type="match status" value="1"/>
</dbReference>
<dbReference type="InterPro" id="IPR055152">
    <property type="entry name" value="Transketolase-like_C_2"/>
</dbReference>
<keyword evidence="10" id="KW-0106">Calcium</keyword>
<evidence type="ECO:0000313" key="12">
    <source>
        <dbReference type="EMBL" id="UWX05796.1"/>
    </source>
</evidence>
<dbReference type="EC" id="2.2.1.1" evidence="3 9"/>
<comment type="cofactor">
    <cofactor evidence="10">
        <name>Mg(2+)</name>
        <dbReference type="ChEBI" id="CHEBI:18420"/>
    </cofactor>
    <cofactor evidence="10">
        <name>Ca(2+)</name>
        <dbReference type="ChEBI" id="CHEBI:29108"/>
    </cofactor>
    <cofactor evidence="10">
        <name>Mn(2+)</name>
        <dbReference type="ChEBI" id="CHEBI:29035"/>
    </cofactor>
    <cofactor evidence="10">
        <name>Co(2+)</name>
        <dbReference type="ChEBI" id="CHEBI:48828"/>
    </cofactor>
    <text evidence="10">Binds 1 Mg(2+) ion per subunit. Can also utilize other divalent metal cations, such as Ca(2+), Mn(2+) and Co(2+).</text>
</comment>
<dbReference type="NCBIfam" id="TIGR00232">
    <property type="entry name" value="tktlase_bact"/>
    <property type="match status" value="1"/>
</dbReference>
<dbReference type="SUPFAM" id="SSF52518">
    <property type="entry name" value="Thiamin diphosphate-binding fold (THDP-binding)"/>
    <property type="match status" value="2"/>
</dbReference>
<dbReference type="InterPro" id="IPR020826">
    <property type="entry name" value="Transketolase_BS"/>
</dbReference>
<dbReference type="Pfam" id="PF00456">
    <property type="entry name" value="Transketolase_N"/>
    <property type="match status" value="1"/>
</dbReference>
<evidence type="ECO:0000256" key="3">
    <source>
        <dbReference type="ARBA" id="ARBA00013152"/>
    </source>
</evidence>
<comment type="subunit">
    <text evidence="2 10">Homodimer.</text>
</comment>
<dbReference type="PANTHER" id="PTHR43522">
    <property type="entry name" value="TRANSKETOLASE"/>
    <property type="match status" value="1"/>
</dbReference>
<organism evidence="12 13">
    <name type="scientific">Taurinivorans muris</name>
    <dbReference type="NCBI Taxonomy" id="2787751"/>
    <lineage>
        <taxon>Bacteria</taxon>
        <taxon>Pseudomonadati</taxon>
        <taxon>Thermodesulfobacteriota</taxon>
        <taxon>Desulfovibrionia</taxon>
        <taxon>Desulfovibrionales</taxon>
        <taxon>Desulfovibrionaceae</taxon>
        <taxon>Taurinivorans</taxon>
    </lineage>
</organism>
<comment type="similarity">
    <text evidence="1 10">Belongs to the transketolase family.</text>
</comment>
<dbReference type="InterPro" id="IPR033247">
    <property type="entry name" value="Transketolase_fam"/>
</dbReference>
<name>A0ABY5Y2R2_9BACT</name>
<evidence type="ECO:0000256" key="5">
    <source>
        <dbReference type="ARBA" id="ARBA00022723"/>
    </source>
</evidence>
<keyword evidence="6 10" id="KW-0460">Magnesium</keyword>
<dbReference type="CDD" id="cd07033">
    <property type="entry name" value="TPP_PYR_DXS_TK_like"/>
    <property type="match status" value="1"/>
</dbReference>
<dbReference type="PANTHER" id="PTHR43522:SF2">
    <property type="entry name" value="TRANSKETOLASE 1-RELATED"/>
    <property type="match status" value="1"/>
</dbReference>
<gene>
    <name evidence="12" type="primary">tkt</name>
    <name evidence="12" type="ORF">JBF11_00240</name>
</gene>
<evidence type="ECO:0000259" key="11">
    <source>
        <dbReference type="SMART" id="SM00861"/>
    </source>
</evidence>
<dbReference type="InterPro" id="IPR005474">
    <property type="entry name" value="Transketolase_N"/>
</dbReference>
<dbReference type="Proteomes" id="UP001058120">
    <property type="component" value="Chromosome"/>
</dbReference>
<dbReference type="Gene3D" id="3.40.50.920">
    <property type="match status" value="1"/>
</dbReference>
<comment type="catalytic activity">
    <reaction evidence="8 10">
        <text>D-sedoheptulose 7-phosphate + D-glyceraldehyde 3-phosphate = aldehydo-D-ribose 5-phosphate + D-xylulose 5-phosphate</text>
        <dbReference type="Rhea" id="RHEA:10508"/>
        <dbReference type="ChEBI" id="CHEBI:57483"/>
        <dbReference type="ChEBI" id="CHEBI:57737"/>
        <dbReference type="ChEBI" id="CHEBI:58273"/>
        <dbReference type="ChEBI" id="CHEBI:59776"/>
        <dbReference type="EC" id="2.2.1.1"/>
    </reaction>
</comment>
<evidence type="ECO:0000256" key="10">
    <source>
        <dbReference type="RuleBase" id="RU004996"/>
    </source>
</evidence>
<evidence type="ECO:0000256" key="4">
    <source>
        <dbReference type="ARBA" id="ARBA00022679"/>
    </source>
</evidence>
<protein>
    <recommendedName>
        <fullName evidence="3 9">Transketolase</fullName>
        <ecNumber evidence="3 9">2.2.1.1</ecNumber>
    </recommendedName>
</protein>
<comment type="function">
    <text evidence="10">Catalyzes the transfer of a two-carbon ketol group from a ketose donor to an aldose acceptor, via a covalent intermediate with the cofactor thiamine pyrophosphate.</text>
</comment>
<evidence type="ECO:0000256" key="1">
    <source>
        <dbReference type="ARBA" id="ARBA00007131"/>
    </source>
</evidence>
<keyword evidence="7 10" id="KW-0786">Thiamine pyrophosphate</keyword>
<evidence type="ECO:0000313" key="13">
    <source>
        <dbReference type="Proteomes" id="UP001058120"/>
    </source>
</evidence>
<keyword evidence="5 10" id="KW-0479">Metal-binding</keyword>
<dbReference type="Gene3D" id="3.40.50.970">
    <property type="match status" value="2"/>
</dbReference>
<proteinExistence type="inferred from homology"/>
<comment type="cofactor">
    <cofactor evidence="10">
        <name>thiamine diphosphate</name>
        <dbReference type="ChEBI" id="CHEBI:58937"/>
    </cofactor>
    <text evidence="10">Binds 1 thiamine pyrophosphate per subunit.</text>
</comment>
<dbReference type="InterPro" id="IPR005475">
    <property type="entry name" value="Transketolase-like_Pyr-bd"/>
</dbReference>
<dbReference type="InterPro" id="IPR009014">
    <property type="entry name" value="Transketo_C/PFOR_II"/>
</dbReference>
<dbReference type="PROSITE" id="PS00801">
    <property type="entry name" value="TRANSKETOLASE_1"/>
    <property type="match status" value="1"/>
</dbReference>
<dbReference type="InterPro" id="IPR049557">
    <property type="entry name" value="Transketolase_CS"/>
</dbReference>
<sequence>MELRKECANAIRALTMDAIDKSKSGHPGAPMGMANMAEALWRFAYKHNPKNPRWFNRDRFVLSNGHASMLLYSLLHLTGYDLSMDDIKNFRQLHSKTPGHPEIERTAGVDIGTGPLGQGIATAVGMALAEKLLAKKFNRENHAVIDHKTWVFLGDGCLMEGVAQEAISLAGTWKLNKLIALYDSNAISIDGDIKNWFTEDVAKRFEASNWHVIKDIDGHNPEELDKALAAAQTVSDKPVLIICKTVIGYGSPHKAGKSSCHGSPMGAEENEATKQALGWKYAPFEIPQHLYGAWNCVEKGKKANDEWDKAFQEYAKAYPELAKELSRRIKGEFPPEYSEAFEKLFTDLLNAQEDIATRVAGKKVLDAIAQSLPELLGGSADLTGSVGTLHANSKDLDLESFEGNYIHYGVREFAMSTVMNGLSLHGGFIPYGGTFLVFSDYAKNAIRLAALSKIRGIWVLTHDSIGVGEDGPTHQPIEHVSALRLTPNVDVWRPCDTIESAVAWKAGIEKKDGPTCLAMSRQNLKAQAHTKAQLADIAKGAYILSDSEKTPEIILIATGSEVGLAVEGAKALKDQGKQVRVVSMPCADVFDRQDGAYKEKILPKAIRKRIALEAGSADFWYKYVGLDGKIIGMTSFGESAPANQLFAYYGFGLDNLLAKAKELLGE</sequence>
<evidence type="ECO:0000256" key="6">
    <source>
        <dbReference type="ARBA" id="ARBA00022842"/>
    </source>
</evidence>